<dbReference type="NCBIfam" id="TIGR03588">
    <property type="entry name" value="PseC"/>
    <property type="match status" value="1"/>
</dbReference>
<feature type="active site" description="Proton acceptor" evidence="3">
    <location>
        <position position="188"/>
    </location>
</feature>
<evidence type="ECO:0000256" key="2">
    <source>
        <dbReference type="ARBA" id="ARBA00037999"/>
    </source>
</evidence>
<gene>
    <name evidence="6" type="primary">pseC</name>
    <name evidence="6" type="ORF">EXU30_16040</name>
</gene>
<dbReference type="RefSeq" id="WP_130601701.1">
    <property type="nucleotide sequence ID" value="NZ_CP036200.1"/>
</dbReference>
<reference evidence="6 7" key="1">
    <citation type="submission" date="2019-02" db="EMBL/GenBank/DDBJ databases">
        <title>Shewanella sp. D4-2 isolated from Dokdo Island.</title>
        <authorList>
            <person name="Baek K."/>
        </authorList>
    </citation>
    <scope>NUCLEOTIDE SEQUENCE [LARGE SCALE GENOMIC DNA]</scope>
    <source>
        <strain evidence="6 7">D4-2</strain>
    </source>
</reference>
<dbReference type="Gene3D" id="3.40.640.10">
    <property type="entry name" value="Type I PLP-dependent aspartate aminotransferase-like (Major domain)"/>
    <property type="match status" value="1"/>
</dbReference>
<evidence type="ECO:0000313" key="7">
    <source>
        <dbReference type="Proteomes" id="UP000291106"/>
    </source>
</evidence>
<sequence>MIPYGKQDITQEDIDSVLNVLTSDFLTQGPKVPEFESAIAQYVGAKHAIAVNSATSALHIACMALGVDEHSWVWTSPLTFVASANCARLCGAKVDFVDVDPATGNMCPKALELKLAHAASIGKLPKVIIPVHLAGHSCNMQAIQQVASQYDIAIIEDASHAIGSRYHDKHVGCCQFSDICVFSFHPVKIVTTAEGGVLTTQNSNLVSKLKSLRSHGIDKNCAELLRPDEGDWYYEQHELGLNYRMSDIHAALGVSQLARLDNYTAKRNELAKQYQQRLSKLPLDTIEPLSNSYSARHLLLIKLHNPTKRKQVFNAMRQANIQVHVHYFPVHLQPYYLAQGFNEGDAPQAETLYSQLLSLPLYPELTPAQVDYICDTLEALL</sequence>
<dbReference type="EMBL" id="CP036200">
    <property type="protein sequence ID" value="QBF84014.1"/>
    <property type="molecule type" value="Genomic_DNA"/>
</dbReference>
<dbReference type="PIRSF" id="PIRSF000390">
    <property type="entry name" value="PLP_StrS"/>
    <property type="match status" value="1"/>
</dbReference>
<evidence type="ECO:0000256" key="3">
    <source>
        <dbReference type="PIRSR" id="PIRSR000390-1"/>
    </source>
</evidence>
<dbReference type="CDD" id="cd00616">
    <property type="entry name" value="AHBA_syn"/>
    <property type="match status" value="1"/>
</dbReference>
<dbReference type="InterPro" id="IPR000653">
    <property type="entry name" value="DegT/StrS_aminotransferase"/>
</dbReference>
<dbReference type="EC" id="2.6.1.92" evidence="6"/>
<dbReference type="OrthoDB" id="9804264at2"/>
<dbReference type="GO" id="GO:0030170">
    <property type="term" value="F:pyridoxal phosphate binding"/>
    <property type="evidence" value="ECO:0007669"/>
    <property type="project" value="TreeGrafter"/>
</dbReference>
<feature type="modified residue" description="N6-(pyridoxal phosphate)lysine" evidence="4">
    <location>
        <position position="188"/>
    </location>
</feature>
<dbReference type="InterPro" id="IPR015422">
    <property type="entry name" value="PyrdxlP-dep_Trfase_small"/>
</dbReference>
<dbReference type="Gene3D" id="3.90.1150.10">
    <property type="entry name" value="Aspartate Aminotransferase, domain 1"/>
    <property type="match status" value="1"/>
</dbReference>
<dbReference type="InterPro" id="IPR015424">
    <property type="entry name" value="PyrdxlP-dep_Trfase"/>
</dbReference>
<keyword evidence="7" id="KW-1185">Reference proteome</keyword>
<dbReference type="KEGG" id="smai:EXU30_16040"/>
<protein>
    <submittedName>
        <fullName evidence="6">UDP-4-amino-4, 6-dideoxy-N-acetyl-beta-L-altrosamine transaminase</fullName>
        <ecNumber evidence="6">2.6.1.92</ecNumber>
    </submittedName>
</protein>
<dbReference type="PANTHER" id="PTHR30244:SF34">
    <property type="entry name" value="DTDP-4-AMINO-4,6-DIDEOXYGALACTOSE TRANSAMINASE"/>
    <property type="match status" value="1"/>
</dbReference>
<dbReference type="InterPro" id="IPR020026">
    <property type="entry name" value="PseC"/>
</dbReference>
<evidence type="ECO:0000256" key="1">
    <source>
        <dbReference type="ARBA" id="ARBA00022898"/>
    </source>
</evidence>
<dbReference type="Pfam" id="PF01041">
    <property type="entry name" value="DegT_DnrJ_EryC1"/>
    <property type="match status" value="1"/>
</dbReference>
<dbReference type="GO" id="GO:0008483">
    <property type="term" value="F:transaminase activity"/>
    <property type="evidence" value="ECO:0007669"/>
    <property type="project" value="UniProtKB-KW"/>
</dbReference>
<dbReference type="AlphaFoldDB" id="A0A411PKH1"/>
<evidence type="ECO:0000313" key="6">
    <source>
        <dbReference type="EMBL" id="QBF84014.1"/>
    </source>
</evidence>
<evidence type="ECO:0000256" key="4">
    <source>
        <dbReference type="PIRSR" id="PIRSR000390-2"/>
    </source>
</evidence>
<dbReference type="InterPro" id="IPR015421">
    <property type="entry name" value="PyrdxlP-dep_Trfase_major"/>
</dbReference>
<organism evidence="6 7">
    <name type="scientific">Shewanella maritima</name>
    <dbReference type="NCBI Taxonomy" id="2520507"/>
    <lineage>
        <taxon>Bacteria</taxon>
        <taxon>Pseudomonadati</taxon>
        <taxon>Pseudomonadota</taxon>
        <taxon>Gammaproteobacteria</taxon>
        <taxon>Alteromonadales</taxon>
        <taxon>Shewanellaceae</taxon>
        <taxon>Shewanella</taxon>
    </lineage>
</organism>
<name>A0A411PKH1_9GAMM</name>
<keyword evidence="1 4" id="KW-0663">Pyridoxal phosphate</keyword>
<evidence type="ECO:0000256" key="5">
    <source>
        <dbReference type="RuleBase" id="RU004508"/>
    </source>
</evidence>
<accession>A0A411PKH1</accession>
<keyword evidence="6" id="KW-0808">Transferase</keyword>
<dbReference type="Proteomes" id="UP000291106">
    <property type="component" value="Chromosome"/>
</dbReference>
<dbReference type="SUPFAM" id="SSF53383">
    <property type="entry name" value="PLP-dependent transferases"/>
    <property type="match status" value="1"/>
</dbReference>
<comment type="similarity">
    <text evidence="2 5">Belongs to the DegT/DnrJ/EryC1 family.</text>
</comment>
<keyword evidence="6" id="KW-0032">Aminotransferase</keyword>
<dbReference type="PANTHER" id="PTHR30244">
    <property type="entry name" value="TRANSAMINASE"/>
    <property type="match status" value="1"/>
</dbReference>
<dbReference type="GO" id="GO:0000271">
    <property type="term" value="P:polysaccharide biosynthetic process"/>
    <property type="evidence" value="ECO:0007669"/>
    <property type="project" value="TreeGrafter"/>
</dbReference>
<proteinExistence type="inferred from homology"/>